<keyword evidence="3" id="KW-0489">Methyltransferase</keyword>
<keyword evidence="2" id="KW-1133">Transmembrane helix</keyword>
<dbReference type="GO" id="GO:0032259">
    <property type="term" value="P:methylation"/>
    <property type="evidence" value="ECO:0007669"/>
    <property type="project" value="UniProtKB-KW"/>
</dbReference>
<feature type="compositionally biased region" description="Pro residues" evidence="1">
    <location>
        <begin position="100"/>
        <end position="112"/>
    </location>
</feature>
<keyword evidence="4" id="KW-1185">Reference proteome</keyword>
<dbReference type="AlphaFoldDB" id="A0A1H1ZUI9"/>
<dbReference type="STRING" id="546871.SAMN04488543_4014"/>
<dbReference type="SUPFAM" id="SSF53335">
    <property type="entry name" value="S-adenosyl-L-methionine-dependent methyltransferases"/>
    <property type="match status" value="1"/>
</dbReference>
<name>A0A1H1ZUI9_9ACTN</name>
<evidence type="ECO:0000256" key="1">
    <source>
        <dbReference type="SAM" id="MobiDB-lite"/>
    </source>
</evidence>
<feature type="transmembrane region" description="Helical" evidence="2">
    <location>
        <begin position="47"/>
        <end position="67"/>
    </location>
</feature>
<sequence>MARTTPRGLLGSVRSLVRSHWHHLAPLLALGALAAAVWAWVGEGSPALAALLVLQAALLVGVAVTGARSLTILRQGRRADQRLASVLTLSRKAARRAAPRPAPTPAAPPAPDLGPLLASLGMQRLDGAIRHEEVMEAYREVVRRQDVLAEGLQREKERREADIRRALEAWGPGVLRAPELQAAEERLTLLVNRKFEEAITENDALINLHRLVEVHHELPPAGGFAASPRTLLRLFSAASEVPADRLVVECGSGTSTVWLAEARRQAGGGHVVALEHDEGYAERTREAVRRSGLSAWVDVRWAPLEPVEIDGSSYRWYARSTWEDLAGIGLLFVDGPPGSVGPRSRHPAFPLLAARLADGATVALDDVQRPAERAIGQSWLADTTSPVVLTDHEVVGRTWFLRAERRPG</sequence>
<gene>
    <name evidence="3" type="ORF">SAMN04488543_4014</name>
</gene>
<dbReference type="GO" id="GO:0008168">
    <property type="term" value="F:methyltransferase activity"/>
    <property type="evidence" value="ECO:0007669"/>
    <property type="project" value="UniProtKB-KW"/>
</dbReference>
<dbReference type="RefSeq" id="WP_091415319.1">
    <property type="nucleotide sequence ID" value="NZ_LT629749.1"/>
</dbReference>
<keyword evidence="3" id="KW-0808">Transferase</keyword>
<evidence type="ECO:0000313" key="4">
    <source>
        <dbReference type="Proteomes" id="UP000199092"/>
    </source>
</evidence>
<dbReference type="Pfam" id="PF13578">
    <property type="entry name" value="Methyltransf_24"/>
    <property type="match status" value="1"/>
</dbReference>
<dbReference type="Gene3D" id="3.40.50.150">
    <property type="entry name" value="Vaccinia Virus protein VP39"/>
    <property type="match status" value="1"/>
</dbReference>
<dbReference type="OrthoDB" id="823440at2"/>
<keyword evidence="2" id="KW-0812">Transmembrane</keyword>
<keyword evidence="2" id="KW-0472">Membrane</keyword>
<evidence type="ECO:0000256" key="2">
    <source>
        <dbReference type="SAM" id="Phobius"/>
    </source>
</evidence>
<accession>A0A1H1ZUI9</accession>
<dbReference type="InterPro" id="IPR029063">
    <property type="entry name" value="SAM-dependent_MTases_sf"/>
</dbReference>
<dbReference type="EMBL" id="LT629749">
    <property type="protein sequence ID" value="SDT37333.1"/>
    <property type="molecule type" value="Genomic_DNA"/>
</dbReference>
<proteinExistence type="predicted"/>
<dbReference type="Proteomes" id="UP000199092">
    <property type="component" value="Chromosome I"/>
</dbReference>
<reference evidence="3 4" key="1">
    <citation type="submission" date="2016-10" db="EMBL/GenBank/DDBJ databases">
        <authorList>
            <person name="de Groot N.N."/>
        </authorList>
    </citation>
    <scope>NUCLEOTIDE SEQUENCE [LARGE SCALE GENOMIC DNA]</scope>
    <source>
        <strain evidence="3 4">DSM 21741</strain>
    </source>
</reference>
<feature type="transmembrane region" description="Helical" evidence="2">
    <location>
        <begin position="21"/>
        <end position="41"/>
    </location>
</feature>
<evidence type="ECO:0000313" key="3">
    <source>
        <dbReference type="EMBL" id="SDT37333.1"/>
    </source>
</evidence>
<feature type="region of interest" description="Disordered" evidence="1">
    <location>
        <begin position="92"/>
        <end position="113"/>
    </location>
</feature>
<protein>
    <submittedName>
        <fullName evidence="3">Methyltransferase domain-containing protein</fullName>
    </submittedName>
</protein>
<organism evidence="3 4">
    <name type="scientific">Friedmanniella luteola</name>
    <dbReference type="NCBI Taxonomy" id="546871"/>
    <lineage>
        <taxon>Bacteria</taxon>
        <taxon>Bacillati</taxon>
        <taxon>Actinomycetota</taxon>
        <taxon>Actinomycetes</taxon>
        <taxon>Propionibacteriales</taxon>
        <taxon>Nocardioidaceae</taxon>
        <taxon>Friedmanniella</taxon>
    </lineage>
</organism>